<dbReference type="HOGENOM" id="CLU_004471_6_2_1"/>
<dbReference type="PANTHER" id="PTHR46411">
    <property type="entry name" value="FAMILY ATPASE, PUTATIVE-RELATED"/>
    <property type="match status" value="1"/>
</dbReference>
<proteinExistence type="predicted"/>
<sequence length="622" mass="70585">MVEHGASGAPTKDAAKPEARVRIARYDQVYNPHTRRTELRKTSKPFVSKKLSKKKPILLVKRIINADGTPGRKEIDILSEPLRVVLQDIHRDVQGTDLSSRTPTVNTHFFFHCRKQLRAKLEEENAREMPDGTIVEAIETALEFIDEDLGSTIADFDVLVNQGQITYHLLWALFPPNTYVRSFHRGTEQEFVAYGRQFAYQCTMMGNFGDIRCDIVSNDGKSFGVSEEHGKINEFPGTRLILELPCYPLEFHPEKEKLREHAVRRGKQYAEITRHFYEISGPAIIDKTSTFDTSPLKVSGTERVMVDPAVFNLFRSDSSLIRNVQRNLKKSEMTDNDYLICTPVLLGFCFRSKSWGGYALDRVQEITWVEDCFHQLVLGAKHKQLIRALIRQHSAKTAVFDDIVAGKGQGLVGLLCGNPGCGKTLTAEAVAEITHRPLYIVSAGELGTSPSHVDEKLNEILELTRLWDAVLLLDEADVFLQARDNTDVSRNALVSIFLRQVEYYRGILIFTTNLVEQIDPAFESRIHFCVKYPDLDFDARKAIWKTFFTKSQISPEDVTEDDVDRLAKYPLNGRQIKNAVSTAKSIAMDQDSRLLAEHVDTVLEVMNDWHVAKTERRTLRAA</sequence>
<name>K5V9H0_PHACS</name>
<dbReference type="SUPFAM" id="SSF52540">
    <property type="entry name" value="P-loop containing nucleoside triphosphate hydrolases"/>
    <property type="match status" value="1"/>
</dbReference>
<dbReference type="EMBL" id="JH930469">
    <property type="protein sequence ID" value="EKM59476.1"/>
    <property type="molecule type" value="Genomic_DNA"/>
</dbReference>
<keyword evidence="3" id="KW-1185">Reference proteome</keyword>
<dbReference type="InterPro" id="IPR027417">
    <property type="entry name" value="P-loop_NTPase"/>
</dbReference>
<dbReference type="CDD" id="cd19481">
    <property type="entry name" value="RecA-like_protease"/>
    <property type="match status" value="1"/>
</dbReference>
<dbReference type="InterPro" id="IPR054289">
    <property type="entry name" value="DUF7025"/>
</dbReference>
<dbReference type="GO" id="GO:0005524">
    <property type="term" value="F:ATP binding"/>
    <property type="evidence" value="ECO:0007669"/>
    <property type="project" value="InterPro"/>
</dbReference>
<evidence type="ECO:0000313" key="3">
    <source>
        <dbReference type="Proteomes" id="UP000008370"/>
    </source>
</evidence>
<dbReference type="Pfam" id="PF22942">
    <property type="entry name" value="DUF7025"/>
    <property type="match status" value="1"/>
</dbReference>
<dbReference type="STRING" id="650164.K5V9H0"/>
<dbReference type="InterPro" id="IPR003959">
    <property type="entry name" value="ATPase_AAA_core"/>
</dbReference>
<accession>K5V9H0</accession>
<dbReference type="GO" id="GO:0016887">
    <property type="term" value="F:ATP hydrolysis activity"/>
    <property type="evidence" value="ECO:0007669"/>
    <property type="project" value="InterPro"/>
</dbReference>
<dbReference type="InParanoid" id="K5V9H0"/>
<protein>
    <recommendedName>
        <fullName evidence="1">AAA+ ATPase domain-containing protein</fullName>
    </recommendedName>
</protein>
<gene>
    <name evidence="2" type="ORF">PHACADRAFT_249997</name>
</gene>
<reference evidence="2 3" key="1">
    <citation type="journal article" date="2012" name="BMC Genomics">
        <title>Comparative genomics of the white-rot fungi, Phanerochaete carnosa and P. chrysosporium, to elucidate the genetic basis of the distinct wood types they colonize.</title>
        <authorList>
            <person name="Suzuki H."/>
            <person name="MacDonald J."/>
            <person name="Syed K."/>
            <person name="Salamov A."/>
            <person name="Hori C."/>
            <person name="Aerts A."/>
            <person name="Henrissat B."/>
            <person name="Wiebenga A."/>
            <person name="vanKuyk P.A."/>
            <person name="Barry K."/>
            <person name="Lindquist E."/>
            <person name="LaButti K."/>
            <person name="Lapidus A."/>
            <person name="Lucas S."/>
            <person name="Coutinho P."/>
            <person name="Gong Y."/>
            <person name="Samejima M."/>
            <person name="Mahadevan R."/>
            <person name="Abou-Zaid M."/>
            <person name="de Vries R.P."/>
            <person name="Igarashi K."/>
            <person name="Yadav J.S."/>
            <person name="Grigoriev I.V."/>
            <person name="Master E.R."/>
        </authorList>
    </citation>
    <scope>NUCLEOTIDE SEQUENCE [LARGE SCALE GENOMIC DNA]</scope>
    <source>
        <strain evidence="2 3">HHB-10118-sp</strain>
    </source>
</reference>
<feature type="domain" description="AAA+ ATPase" evidence="1">
    <location>
        <begin position="409"/>
        <end position="534"/>
    </location>
</feature>
<dbReference type="KEGG" id="pco:PHACADRAFT_249997"/>
<dbReference type="Gene3D" id="3.40.50.300">
    <property type="entry name" value="P-loop containing nucleotide triphosphate hydrolases"/>
    <property type="match status" value="1"/>
</dbReference>
<dbReference type="AlphaFoldDB" id="K5V9H0"/>
<dbReference type="Pfam" id="PF00004">
    <property type="entry name" value="AAA"/>
    <property type="match status" value="1"/>
</dbReference>
<evidence type="ECO:0000313" key="2">
    <source>
        <dbReference type="EMBL" id="EKM59476.1"/>
    </source>
</evidence>
<dbReference type="PANTHER" id="PTHR46411:SF2">
    <property type="entry name" value="AAA+ ATPASE DOMAIN-CONTAINING PROTEIN"/>
    <property type="match status" value="1"/>
</dbReference>
<dbReference type="OrthoDB" id="10042665at2759"/>
<organism evidence="2 3">
    <name type="scientific">Phanerochaete carnosa (strain HHB-10118-sp)</name>
    <name type="common">White-rot fungus</name>
    <name type="synonym">Peniophora carnosa</name>
    <dbReference type="NCBI Taxonomy" id="650164"/>
    <lineage>
        <taxon>Eukaryota</taxon>
        <taxon>Fungi</taxon>
        <taxon>Dikarya</taxon>
        <taxon>Basidiomycota</taxon>
        <taxon>Agaricomycotina</taxon>
        <taxon>Agaricomycetes</taxon>
        <taxon>Polyporales</taxon>
        <taxon>Phanerochaetaceae</taxon>
        <taxon>Phanerochaete</taxon>
    </lineage>
</organism>
<dbReference type="RefSeq" id="XP_007392036.1">
    <property type="nucleotide sequence ID" value="XM_007391974.1"/>
</dbReference>
<dbReference type="Proteomes" id="UP000008370">
    <property type="component" value="Unassembled WGS sequence"/>
</dbReference>
<dbReference type="GeneID" id="18914808"/>
<evidence type="ECO:0000259" key="1">
    <source>
        <dbReference type="SMART" id="SM00382"/>
    </source>
</evidence>
<dbReference type="InterPro" id="IPR003593">
    <property type="entry name" value="AAA+_ATPase"/>
</dbReference>
<dbReference type="SMART" id="SM00382">
    <property type="entry name" value="AAA"/>
    <property type="match status" value="1"/>
</dbReference>